<evidence type="ECO:0000313" key="7">
    <source>
        <dbReference type="EMBL" id="KGP92485.1"/>
    </source>
</evidence>
<keyword evidence="3" id="KW-0227">DNA damage</keyword>
<dbReference type="InterPro" id="IPR036237">
    <property type="entry name" value="Xyl_isomerase-like_sf"/>
</dbReference>
<dbReference type="GO" id="GO:0009411">
    <property type="term" value="P:response to UV"/>
    <property type="evidence" value="ECO:0007669"/>
    <property type="project" value="InterPro"/>
</dbReference>
<dbReference type="RefSeq" id="WP_036780089.1">
    <property type="nucleotide sequence ID" value="NZ_AVBG01000002.1"/>
</dbReference>
<dbReference type="AlphaFoldDB" id="A0A0A2VFS4"/>
<dbReference type="PANTHER" id="PTHR31290">
    <property type="entry name" value="UV-DAMAGE ENDONUCLEASE"/>
    <property type="match status" value="1"/>
</dbReference>
<keyword evidence="4" id="KW-0228">DNA excision</keyword>
<dbReference type="eggNOG" id="COG4294">
    <property type="taxonomic scope" value="Bacteria"/>
</dbReference>
<dbReference type="Pfam" id="PF03851">
    <property type="entry name" value="UvdE"/>
    <property type="match status" value="1"/>
</dbReference>
<dbReference type="InterPro" id="IPR004601">
    <property type="entry name" value="UvdE"/>
</dbReference>
<dbReference type="GO" id="GO:0006289">
    <property type="term" value="P:nucleotide-excision repair"/>
    <property type="evidence" value="ECO:0007669"/>
    <property type="project" value="InterPro"/>
</dbReference>
<keyword evidence="6" id="KW-0234">DNA repair</keyword>
<evidence type="ECO:0000256" key="6">
    <source>
        <dbReference type="ARBA" id="ARBA00023204"/>
    </source>
</evidence>
<dbReference type="PANTHER" id="PTHR31290:SF5">
    <property type="entry name" value="UV-DAMAGE ENDONUCLEASE"/>
    <property type="match status" value="1"/>
</dbReference>
<dbReference type="Gene3D" id="3.20.20.150">
    <property type="entry name" value="Divalent-metal-dependent TIM barrel enzymes"/>
    <property type="match status" value="1"/>
</dbReference>
<dbReference type="GO" id="GO:0004519">
    <property type="term" value="F:endonuclease activity"/>
    <property type="evidence" value="ECO:0007669"/>
    <property type="project" value="UniProtKB-KW"/>
</dbReference>
<name>A0A0A2VFS4_9BACI</name>
<evidence type="ECO:0000256" key="2">
    <source>
        <dbReference type="ARBA" id="ARBA00022759"/>
    </source>
</evidence>
<evidence type="ECO:0000313" key="8">
    <source>
        <dbReference type="Proteomes" id="UP000030153"/>
    </source>
</evidence>
<evidence type="ECO:0000256" key="5">
    <source>
        <dbReference type="ARBA" id="ARBA00022801"/>
    </source>
</evidence>
<dbReference type="GO" id="GO:0016787">
    <property type="term" value="F:hydrolase activity"/>
    <property type="evidence" value="ECO:0007669"/>
    <property type="project" value="UniProtKB-KW"/>
</dbReference>
<dbReference type="SUPFAM" id="SSF51658">
    <property type="entry name" value="Xylose isomerase-like"/>
    <property type="match status" value="1"/>
</dbReference>
<proteinExistence type="predicted"/>
<gene>
    <name evidence="7" type="primary">uvsE</name>
    <name evidence="7" type="ORF">N780_13905</name>
</gene>
<sequence>MRIRFGFVSHTLSLWEAVPAKTLTFKRYSAMTEDERKDKLLEVTAKNLYHTKRALWFSRAAEIPLYRFSSSIVPLATHPEVAWDFVTPFKKDWKEIGDLVRAGGQRISFHPNQFTVFTSDKPHITENAVTDMVYHYKMLEAMGLEKEGFINIHIGGAYGDKTSALDRFHKNIYQMPDEVRKRMTIENDDKTYTTSETLEAAEQAGLPVMFDYHHEMANPGTEDYESLLPRLFQTWSGTGYPPKVHISSPKSTEKYRAHADFVDPEYALPFLKACKKETDVLDVMIEAKEKDRALLQIVEDLSAIRGVKRVRGGEIEF</sequence>
<keyword evidence="8" id="KW-1185">Reference proteome</keyword>
<dbReference type="Proteomes" id="UP000030153">
    <property type="component" value="Unassembled WGS sequence"/>
</dbReference>
<keyword evidence="1" id="KW-0540">Nuclease</keyword>
<evidence type="ECO:0000256" key="3">
    <source>
        <dbReference type="ARBA" id="ARBA00022763"/>
    </source>
</evidence>
<keyword evidence="2 7" id="KW-0255">Endonuclease</keyword>
<keyword evidence="5" id="KW-0378">Hydrolase</keyword>
<evidence type="ECO:0000256" key="4">
    <source>
        <dbReference type="ARBA" id="ARBA00022769"/>
    </source>
</evidence>
<protein>
    <submittedName>
        <fullName evidence="7">UV damage repair endonuclease UvdE</fullName>
    </submittedName>
</protein>
<dbReference type="EMBL" id="AVBG01000002">
    <property type="protein sequence ID" value="KGP92485.1"/>
    <property type="molecule type" value="Genomic_DNA"/>
</dbReference>
<evidence type="ECO:0000256" key="1">
    <source>
        <dbReference type="ARBA" id="ARBA00022722"/>
    </source>
</evidence>
<comment type="caution">
    <text evidence="7">The sequence shown here is derived from an EMBL/GenBank/DDBJ whole genome shotgun (WGS) entry which is preliminary data.</text>
</comment>
<reference evidence="7 8" key="1">
    <citation type="submission" date="2013-08" db="EMBL/GenBank/DDBJ databases">
        <title>Genome of Pontibacillus chungwhensis.</title>
        <authorList>
            <person name="Wang Q."/>
            <person name="Wang G."/>
        </authorList>
    </citation>
    <scope>NUCLEOTIDE SEQUENCE [LARGE SCALE GENOMIC DNA]</scope>
    <source>
        <strain evidence="7 8">BH030062</strain>
    </source>
</reference>
<dbReference type="STRING" id="1385513.N780_13905"/>
<organism evidence="7 8">
    <name type="scientific">Pontibacillus chungwhensis BH030062</name>
    <dbReference type="NCBI Taxonomy" id="1385513"/>
    <lineage>
        <taxon>Bacteria</taxon>
        <taxon>Bacillati</taxon>
        <taxon>Bacillota</taxon>
        <taxon>Bacilli</taxon>
        <taxon>Bacillales</taxon>
        <taxon>Bacillaceae</taxon>
        <taxon>Pontibacillus</taxon>
    </lineage>
</organism>
<dbReference type="NCBIfam" id="TIGR00629">
    <property type="entry name" value="uvde"/>
    <property type="match status" value="1"/>
</dbReference>
<dbReference type="OrthoDB" id="9782576at2"/>
<accession>A0A0A2VFS4</accession>